<keyword evidence="7" id="KW-1185">Reference proteome</keyword>
<evidence type="ECO:0000313" key="6">
    <source>
        <dbReference type="EMBL" id="GAA2486474.1"/>
    </source>
</evidence>
<dbReference type="Gene3D" id="1.10.260.40">
    <property type="entry name" value="lambda repressor-like DNA-binding domains"/>
    <property type="match status" value="1"/>
</dbReference>
<dbReference type="SUPFAM" id="SSF53822">
    <property type="entry name" value="Periplasmic binding protein-like I"/>
    <property type="match status" value="1"/>
</dbReference>
<dbReference type="InterPro" id="IPR000843">
    <property type="entry name" value="HTH_LacI"/>
</dbReference>
<dbReference type="Pfam" id="PF00356">
    <property type="entry name" value="LacI"/>
    <property type="match status" value="1"/>
</dbReference>
<proteinExistence type="predicted"/>
<keyword evidence="3" id="KW-0804">Transcription</keyword>
<keyword evidence="2 6" id="KW-0238">DNA-binding</keyword>
<accession>A0ABN3LP39</accession>
<dbReference type="EMBL" id="BAAARE010000010">
    <property type="protein sequence ID" value="GAA2486474.1"/>
    <property type="molecule type" value="Genomic_DNA"/>
</dbReference>
<gene>
    <name evidence="6" type="ORF">GCM10009858_25500</name>
</gene>
<protein>
    <submittedName>
        <fullName evidence="6">LacI family DNA-binding transcriptional regulator</fullName>
    </submittedName>
</protein>
<keyword evidence="1" id="KW-0805">Transcription regulation</keyword>
<feature type="region of interest" description="Disordered" evidence="4">
    <location>
        <begin position="346"/>
        <end position="370"/>
    </location>
</feature>
<dbReference type="Proteomes" id="UP001500730">
    <property type="component" value="Unassembled WGS sequence"/>
</dbReference>
<dbReference type="CDD" id="cd06267">
    <property type="entry name" value="PBP1_LacI_sugar_binding-like"/>
    <property type="match status" value="1"/>
</dbReference>
<name>A0ABN3LP39_9MICO</name>
<comment type="caution">
    <text evidence="6">The sequence shown here is derived from an EMBL/GenBank/DDBJ whole genome shotgun (WGS) entry which is preliminary data.</text>
</comment>
<organism evidence="6 7">
    <name type="scientific">Terrabacter carboxydivorans</name>
    <dbReference type="NCBI Taxonomy" id="619730"/>
    <lineage>
        <taxon>Bacteria</taxon>
        <taxon>Bacillati</taxon>
        <taxon>Actinomycetota</taxon>
        <taxon>Actinomycetes</taxon>
        <taxon>Micrococcales</taxon>
        <taxon>Intrasporangiaceae</taxon>
        <taxon>Terrabacter</taxon>
    </lineage>
</organism>
<evidence type="ECO:0000256" key="2">
    <source>
        <dbReference type="ARBA" id="ARBA00023125"/>
    </source>
</evidence>
<dbReference type="InterPro" id="IPR046335">
    <property type="entry name" value="LacI/GalR-like_sensor"/>
</dbReference>
<dbReference type="PANTHER" id="PTHR30146">
    <property type="entry name" value="LACI-RELATED TRANSCRIPTIONAL REPRESSOR"/>
    <property type="match status" value="1"/>
</dbReference>
<dbReference type="CDD" id="cd01392">
    <property type="entry name" value="HTH_LacI"/>
    <property type="match status" value="1"/>
</dbReference>
<feature type="compositionally biased region" description="Basic and acidic residues" evidence="4">
    <location>
        <begin position="239"/>
        <end position="251"/>
    </location>
</feature>
<dbReference type="SUPFAM" id="SSF47413">
    <property type="entry name" value="lambda repressor-like DNA-binding domains"/>
    <property type="match status" value="1"/>
</dbReference>
<evidence type="ECO:0000259" key="5">
    <source>
        <dbReference type="PROSITE" id="PS50932"/>
    </source>
</evidence>
<feature type="region of interest" description="Disordered" evidence="4">
    <location>
        <begin position="234"/>
        <end position="259"/>
    </location>
</feature>
<dbReference type="InterPro" id="IPR010982">
    <property type="entry name" value="Lambda_DNA-bd_dom_sf"/>
</dbReference>
<evidence type="ECO:0000256" key="3">
    <source>
        <dbReference type="ARBA" id="ARBA00023163"/>
    </source>
</evidence>
<evidence type="ECO:0000313" key="7">
    <source>
        <dbReference type="Proteomes" id="UP001500730"/>
    </source>
</evidence>
<evidence type="ECO:0000256" key="4">
    <source>
        <dbReference type="SAM" id="MobiDB-lite"/>
    </source>
</evidence>
<sequence length="370" mass="39323">MPSRPSRPRLEDVAARARVSTASVSLVLRGRPGPSAATREAVLEAARDLGYRADRTASLLARRRTQLLGVTMDVRSSFHAELLEDLQAAADERGYDIVVSPLTRTRDERRAVESLLDFRCEALLLLGPRLTDPELAALAEEHHVVAIGRRAQAAGVDVVRAADDVGVGLAVEHLAGLGHRDIAYVDGPRGPIATVRRQGYRRALKRLGLVDHALVVEGGGDEEAGSAAAHLLHPLQPSRGHDVPPPDRREATGGPSRMPSAVVAFNDRVALGLLDRLRRDGVAVPGDVAVVGYDDSPIARLATVDLTSVSQAPEAMAVAAIEAATQRLDDGRTHAVDVVLEPHLVVRGTTSPPPRDGASTTSGSRGIRLR</sequence>
<dbReference type="RefSeq" id="WP_344255295.1">
    <property type="nucleotide sequence ID" value="NZ_BAAARE010000010.1"/>
</dbReference>
<dbReference type="InterPro" id="IPR028082">
    <property type="entry name" value="Peripla_BP_I"/>
</dbReference>
<feature type="domain" description="HTH lacI-type" evidence="5">
    <location>
        <begin position="8"/>
        <end position="62"/>
    </location>
</feature>
<dbReference type="SMART" id="SM00354">
    <property type="entry name" value="HTH_LACI"/>
    <property type="match status" value="1"/>
</dbReference>
<dbReference type="PANTHER" id="PTHR30146:SF153">
    <property type="entry name" value="LACTOSE OPERON REPRESSOR"/>
    <property type="match status" value="1"/>
</dbReference>
<dbReference type="Pfam" id="PF13377">
    <property type="entry name" value="Peripla_BP_3"/>
    <property type="match status" value="1"/>
</dbReference>
<dbReference type="PROSITE" id="PS50932">
    <property type="entry name" value="HTH_LACI_2"/>
    <property type="match status" value="1"/>
</dbReference>
<reference evidence="6 7" key="1">
    <citation type="journal article" date="2019" name="Int. J. Syst. Evol. Microbiol.">
        <title>The Global Catalogue of Microorganisms (GCM) 10K type strain sequencing project: providing services to taxonomists for standard genome sequencing and annotation.</title>
        <authorList>
            <consortium name="The Broad Institute Genomics Platform"/>
            <consortium name="The Broad Institute Genome Sequencing Center for Infectious Disease"/>
            <person name="Wu L."/>
            <person name="Ma J."/>
        </authorList>
    </citation>
    <scope>NUCLEOTIDE SEQUENCE [LARGE SCALE GENOMIC DNA]</scope>
    <source>
        <strain evidence="6 7">JCM 16259</strain>
    </source>
</reference>
<dbReference type="GO" id="GO:0003677">
    <property type="term" value="F:DNA binding"/>
    <property type="evidence" value="ECO:0007669"/>
    <property type="project" value="UniProtKB-KW"/>
</dbReference>
<dbReference type="Gene3D" id="3.40.50.2300">
    <property type="match status" value="2"/>
</dbReference>
<evidence type="ECO:0000256" key="1">
    <source>
        <dbReference type="ARBA" id="ARBA00023015"/>
    </source>
</evidence>